<evidence type="ECO:0000256" key="6">
    <source>
        <dbReference type="ARBA" id="ARBA00023136"/>
    </source>
</evidence>
<feature type="transmembrane region" description="Helical" evidence="8">
    <location>
        <begin position="98"/>
        <end position="122"/>
    </location>
</feature>
<feature type="region of interest" description="Disordered" evidence="7">
    <location>
        <begin position="154"/>
        <end position="178"/>
    </location>
</feature>
<evidence type="ECO:0000256" key="7">
    <source>
        <dbReference type="SAM" id="MobiDB-lite"/>
    </source>
</evidence>
<evidence type="ECO:0008006" key="11">
    <source>
        <dbReference type="Google" id="ProtNLM"/>
    </source>
</evidence>
<keyword evidence="3 8" id="KW-0812">Transmembrane</keyword>
<evidence type="ECO:0000256" key="4">
    <source>
        <dbReference type="ARBA" id="ARBA00022824"/>
    </source>
</evidence>
<evidence type="ECO:0000313" key="10">
    <source>
        <dbReference type="Proteomes" id="UP001145021"/>
    </source>
</evidence>
<dbReference type="EMBL" id="JANBOH010000032">
    <property type="protein sequence ID" value="KAJ1647354.1"/>
    <property type="molecule type" value="Genomic_DNA"/>
</dbReference>
<accession>A0A9W7XQ01</accession>
<evidence type="ECO:0000256" key="3">
    <source>
        <dbReference type="ARBA" id="ARBA00022692"/>
    </source>
</evidence>
<evidence type="ECO:0000256" key="1">
    <source>
        <dbReference type="ARBA" id="ARBA00004477"/>
    </source>
</evidence>
<keyword evidence="6 8" id="KW-0472">Membrane</keyword>
<feature type="transmembrane region" description="Helical" evidence="8">
    <location>
        <begin position="20"/>
        <end position="38"/>
    </location>
</feature>
<name>A0A9W7XQ01_9FUNG</name>
<dbReference type="GO" id="GO:0005789">
    <property type="term" value="C:endoplasmic reticulum membrane"/>
    <property type="evidence" value="ECO:0007669"/>
    <property type="project" value="UniProtKB-SubCell"/>
</dbReference>
<comment type="similarity">
    <text evidence="2">Belongs to the TMEM208 family.</text>
</comment>
<dbReference type="AlphaFoldDB" id="A0A9W7XQ01"/>
<comment type="caution">
    <text evidence="9">The sequence shown here is derived from an EMBL/GenBank/DDBJ whole genome shotgun (WGS) entry which is preliminary data.</text>
</comment>
<evidence type="ECO:0000256" key="8">
    <source>
        <dbReference type="SAM" id="Phobius"/>
    </source>
</evidence>
<evidence type="ECO:0000256" key="5">
    <source>
        <dbReference type="ARBA" id="ARBA00022989"/>
    </source>
</evidence>
<dbReference type="InterPro" id="IPR008506">
    <property type="entry name" value="SND2/TMEM208"/>
</dbReference>
<proteinExistence type="inferred from homology"/>
<dbReference type="GO" id="GO:0006624">
    <property type="term" value="P:vacuolar protein processing"/>
    <property type="evidence" value="ECO:0007669"/>
    <property type="project" value="TreeGrafter"/>
</dbReference>
<sequence>MANQSAKRIVQQNATRLDTLKKLFLGINAFYLLTTLLFQRSSLTWTTILGYILKVTIESLLFISLRNSARPRYDPGGTLVDSGTDLGQPGLVQYMFDYLYVMWFVRILGLVTRWAWIVYLVFPAYLVYAFGPQIAQLLGVSRAVGTGETAAEEEDAAKIKKRQEKKERKQQRVRYARH</sequence>
<feature type="transmembrane region" description="Helical" evidence="8">
    <location>
        <begin position="44"/>
        <end position="63"/>
    </location>
</feature>
<dbReference type="PANTHER" id="PTHR13505">
    <property type="entry name" value="TRANSMEMBRANE PROTEIN 208"/>
    <property type="match status" value="1"/>
</dbReference>
<protein>
    <recommendedName>
        <fullName evidence="11">DUF788-domain-containing protein</fullName>
    </recommendedName>
</protein>
<dbReference type="Pfam" id="PF05620">
    <property type="entry name" value="TMEM208_SND2"/>
    <property type="match status" value="1"/>
</dbReference>
<dbReference type="PANTHER" id="PTHR13505:SF7">
    <property type="entry name" value="TRANSMEMBRANE PROTEIN 208"/>
    <property type="match status" value="1"/>
</dbReference>
<feature type="compositionally biased region" description="Basic residues" evidence="7">
    <location>
        <begin position="159"/>
        <end position="178"/>
    </location>
</feature>
<keyword evidence="4" id="KW-0256">Endoplasmic reticulum</keyword>
<keyword evidence="5 8" id="KW-1133">Transmembrane helix</keyword>
<dbReference type="GO" id="GO:0005773">
    <property type="term" value="C:vacuole"/>
    <property type="evidence" value="ECO:0007669"/>
    <property type="project" value="GOC"/>
</dbReference>
<keyword evidence="10" id="KW-1185">Reference proteome</keyword>
<reference evidence="9" key="1">
    <citation type="submission" date="2022-07" db="EMBL/GenBank/DDBJ databases">
        <title>Phylogenomic reconstructions and comparative analyses of Kickxellomycotina fungi.</title>
        <authorList>
            <person name="Reynolds N.K."/>
            <person name="Stajich J.E."/>
            <person name="Barry K."/>
            <person name="Grigoriev I.V."/>
            <person name="Crous P."/>
            <person name="Smith M.E."/>
        </authorList>
    </citation>
    <scope>NUCLEOTIDE SEQUENCE</scope>
    <source>
        <strain evidence="9">NBRC 105413</strain>
    </source>
</reference>
<dbReference type="Proteomes" id="UP001145021">
    <property type="component" value="Unassembled WGS sequence"/>
</dbReference>
<evidence type="ECO:0000313" key="9">
    <source>
        <dbReference type="EMBL" id="KAJ1647354.1"/>
    </source>
</evidence>
<comment type="subcellular location">
    <subcellularLocation>
        <location evidence="1">Endoplasmic reticulum membrane</location>
        <topology evidence="1">Multi-pass membrane protein</topology>
    </subcellularLocation>
</comment>
<gene>
    <name evidence="9" type="ORF">LPJ64_001266</name>
</gene>
<evidence type="ECO:0000256" key="2">
    <source>
        <dbReference type="ARBA" id="ARBA00009950"/>
    </source>
</evidence>
<organism evidence="9 10">
    <name type="scientific">Coemansia asiatica</name>
    <dbReference type="NCBI Taxonomy" id="1052880"/>
    <lineage>
        <taxon>Eukaryota</taxon>
        <taxon>Fungi</taxon>
        <taxon>Fungi incertae sedis</taxon>
        <taxon>Zoopagomycota</taxon>
        <taxon>Kickxellomycotina</taxon>
        <taxon>Kickxellomycetes</taxon>
        <taxon>Kickxellales</taxon>
        <taxon>Kickxellaceae</taxon>
        <taxon>Coemansia</taxon>
    </lineage>
</organism>